<dbReference type="InterPro" id="IPR025311">
    <property type="entry name" value="DUF4166"/>
</dbReference>
<evidence type="ECO:0000313" key="3">
    <source>
        <dbReference type="Proteomes" id="UP000199473"/>
    </source>
</evidence>
<sequence length="174" mass="19095">MRPLFARLLGEDAFARLPPAVRRLHEGGVFAGEAAVEGPEGVLTRLAAWLVGFPASAARVPVRVTITRDGEGETWERDFGRRRFRSHMVPVATGLEERFGPLSFRVAVPADNTGLRVVVQGWRCLGVPLPLALAPLGDARESEDAEGRFRFDVTVRMPLGLGRVVRYRGWLAPA</sequence>
<keyword evidence="3" id="KW-1185">Reference proteome</keyword>
<reference evidence="2 3" key="1">
    <citation type="submission" date="2016-10" db="EMBL/GenBank/DDBJ databases">
        <authorList>
            <person name="de Groot N.N."/>
        </authorList>
    </citation>
    <scope>NUCLEOTIDE SEQUENCE [LARGE SCALE GENOMIC DNA]</scope>
    <source>
        <strain evidence="2 3">DSM 19981</strain>
    </source>
</reference>
<gene>
    <name evidence="2" type="ORF">SAMN02745775_106218</name>
</gene>
<accession>A0A1I4BWW7</accession>
<name>A0A1I4BWW7_9PROT</name>
<dbReference type="Pfam" id="PF13761">
    <property type="entry name" value="DUF4166"/>
    <property type="match status" value="1"/>
</dbReference>
<evidence type="ECO:0000313" key="2">
    <source>
        <dbReference type="EMBL" id="SFK73252.1"/>
    </source>
</evidence>
<evidence type="ECO:0000259" key="1">
    <source>
        <dbReference type="Pfam" id="PF13761"/>
    </source>
</evidence>
<dbReference type="STRING" id="1123062.SAMN02745775_106218"/>
<dbReference type="RefSeq" id="WP_175533995.1">
    <property type="nucleotide sequence ID" value="NZ_FOSQ01000006.1"/>
</dbReference>
<proteinExistence type="predicted"/>
<protein>
    <recommendedName>
        <fullName evidence="1">DUF4166 domain-containing protein</fullName>
    </recommendedName>
</protein>
<dbReference type="AlphaFoldDB" id="A0A1I4BWW7"/>
<dbReference type="Proteomes" id="UP000199473">
    <property type="component" value="Unassembled WGS sequence"/>
</dbReference>
<feature type="domain" description="DUF4166" evidence="1">
    <location>
        <begin position="17"/>
        <end position="171"/>
    </location>
</feature>
<organism evidence="2 3">
    <name type="scientific">Falsiroseomonas stagni DSM 19981</name>
    <dbReference type="NCBI Taxonomy" id="1123062"/>
    <lineage>
        <taxon>Bacteria</taxon>
        <taxon>Pseudomonadati</taxon>
        <taxon>Pseudomonadota</taxon>
        <taxon>Alphaproteobacteria</taxon>
        <taxon>Acetobacterales</taxon>
        <taxon>Roseomonadaceae</taxon>
        <taxon>Falsiroseomonas</taxon>
    </lineage>
</organism>
<dbReference type="EMBL" id="FOSQ01000006">
    <property type="protein sequence ID" value="SFK73252.1"/>
    <property type="molecule type" value="Genomic_DNA"/>
</dbReference>